<keyword evidence="1" id="KW-0732">Signal</keyword>
<comment type="caution">
    <text evidence="3">The sequence shown here is derived from an EMBL/GenBank/DDBJ whole genome shotgun (WGS) entry which is preliminary data.</text>
</comment>
<dbReference type="AlphaFoldDB" id="A0A2S7UZM1"/>
<evidence type="ECO:0000256" key="1">
    <source>
        <dbReference type="SAM" id="SignalP"/>
    </source>
</evidence>
<reference evidence="3 4" key="1">
    <citation type="submission" date="2016-12" db="EMBL/GenBank/DDBJ databases">
        <title>Diversity of luminous bacteria.</title>
        <authorList>
            <person name="Yoshizawa S."/>
            <person name="Kogure K."/>
        </authorList>
    </citation>
    <scope>NUCLEOTIDE SEQUENCE [LARGE SCALE GENOMIC DNA]</scope>
    <source>
        <strain evidence="3 4">SA4-48</strain>
    </source>
</reference>
<protein>
    <recommendedName>
        <fullName evidence="2">Porin domain-containing protein</fullName>
    </recommendedName>
</protein>
<dbReference type="Gene3D" id="2.40.160.10">
    <property type="entry name" value="Porin"/>
    <property type="match status" value="1"/>
</dbReference>
<dbReference type="InterPro" id="IPR023614">
    <property type="entry name" value="Porin_dom_sf"/>
</dbReference>
<accession>A0A2S7UZM1</accession>
<organism evidence="3 4">
    <name type="scientific">Psychrosphaera saromensis</name>
    <dbReference type="NCBI Taxonomy" id="716813"/>
    <lineage>
        <taxon>Bacteria</taxon>
        <taxon>Pseudomonadati</taxon>
        <taxon>Pseudomonadota</taxon>
        <taxon>Gammaproteobacteria</taxon>
        <taxon>Alteromonadales</taxon>
        <taxon>Pseudoalteromonadaceae</taxon>
        <taxon>Psychrosphaera</taxon>
    </lineage>
</organism>
<proteinExistence type="predicted"/>
<dbReference type="InterPro" id="IPR033900">
    <property type="entry name" value="Gram_neg_porin_domain"/>
</dbReference>
<dbReference type="Proteomes" id="UP000239007">
    <property type="component" value="Unassembled WGS sequence"/>
</dbReference>
<dbReference type="GO" id="GO:0015288">
    <property type="term" value="F:porin activity"/>
    <property type="evidence" value="ECO:0007669"/>
    <property type="project" value="InterPro"/>
</dbReference>
<feature type="signal peptide" evidence="1">
    <location>
        <begin position="1"/>
        <end position="22"/>
    </location>
</feature>
<keyword evidence="4" id="KW-1185">Reference proteome</keyword>
<sequence length="391" mass="42873">MKNTLAAAIVLALGATSASAIAADTRINGFASVVAGVTTDEDASMFGYNDNISFKPESLFALQISSDLGDGLSATAQIMSRGSNDYAAEFEWAYLSYDINDSTQINAGKLRIPFYRYSDFLDVGYAYAWARPPQAVYSLVFSTFDGLSLVNNHTIGDWDSTIQGFYGSYDGSVDLVSDEDPATLNNMMGINWTVTYDWFTARAIYAQAETSISFENNEDPERLLNNGIALVGSIYPQVASDLNVDEDIGSFIGLGFAVDYNNLLVEAEFTTVDVEDSIVAKQEQYYVSVGYRFDDFTVYAITEHGEDTNEGDYDYSSDLPESLAITADYTVYPRTAYQTLISSQEETIDTFTVGTRYNFHPSAALKFDITSTKINDADAINVLSVGVDLVF</sequence>
<dbReference type="Pfam" id="PF13609">
    <property type="entry name" value="Porin_4"/>
    <property type="match status" value="1"/>
</dbReference>
<dbReference type="OrthoDB" id="197869at2"/>
<feature type="chain" id="PRO_5015429885" description="Porin domain-containing protein" evidence="1">
    <location>
        <begin position="23"/>
        <end position="391"/>
    </location>
</feature>
<dbReference type="EMBL" id="MSCH01000003">
    <property type="protein sequence ID" value="PQJ55155.1"/>
    <property type="molecule type" value="Genomic_DNA"/>
</dbReference>
<dbReference type="RefSeq" id="WP_105053662.1">
    <property type="nucleotide sequence ID" value="NZ_BMYG01000008.1"/>
</dbReference>
<evidence type="ECO:0000313" key="3">
    <source>
        <dbReference type="EMBL" id="PQJ55155.1"/>
    </source>
</evidence>
<dbReference type="SUPFAM" id="SSF56935">
    <property type="entry name" value="Porins"/>
    <property type="match status" value="1"/>
</dbReference>
<gene>
    <name evidence="3" type="ORF">BTO11_04320</name>
</gene>
<evidence type="ECO:0000313" key="4">
    <source>
        <dbReference type="Proteomes" id="UP000239007"/>
    </source>
</evidence>
<name>A0A2S7UZM1_9GAMM</name>
<feature type="domain" description="Porin" evidence="2">
    <location>
        <begin position="8"/>
        <end position="372"/>
    </location>
</feature>
<dbReference type="GO" id="GO:0016020">
    <property type="term" value="C:membrane"/>
    <property type="evidence" value="ECO:0007669"/>
    <property type="project" value="InterPro"/>
</dbReference>
<evidence type="ECO:0000259" key="2">
    <source>
        <dbReference type="Pfam" id="PF13609"/>
    </source>
</evidence>